<dbReference type="KEGG" id="more:E1B28_013725"/>
<feature type="coiled-coil region" evidence="1">
    <location>
        <begin position="143"/>
        <end position="198"/>
    </location>
</feature>
<organism evidence="3 4">
    <name type="scientific">Marasmius oreades</name>
    <name type="common">fairy-ring Marasmius</name>
    <dbReference type="NCBI Taxonomy" id="181124"/>
    <lineage>
        <taxon>Eukaryota</taxon>
        <taxon>Fungi</taxon>
        <taxon>Dikarya</taxon>
        <taxon>Basidiomycota</taxon>
        <taxon>Agaricomycotina</taxon>
        <taxon>Agaricomycetes</taxon>
        <taxon>Agaricomycetidae</taxon>
        <taxon>Agaricales</taxon>
        <taxon>Marasmiineae</taxon>
        <taxon>Marasmiaceae</taxon>
        <taxon>Marasmius</taxon>
    </lineage>
</organism>
<dbReference type="RefSeq" id="XP_043004255.1">
    <property type="nucleotide sequence ID" value="XM_043158900.1"/>
</dbReference>
<keyword evidence="1" id="KW-0175">Coiled coil</keyword>
<proteinExistence type="predicted"/>
<feature type="compositionally biased region" description="Basic residues" evidence="2">
    <location>
        <begin position="1"/>
        <end position="10"/>
    </location>
</feature>
<evidence type="ECO:0000256" key="2">
    <source>
        <dbReference type="SAM" id="MobiDB-lite"/>
    </source>
</evidence>
<keyword evidence="4" id="KW-1185">Reference proteome</keyword>
<evidence type="ECO:0000256" key="1">
    <source>
        <dbReference type="SAM" id="Coils"/>
    </source>
</evidence>
<name>A0A9P7UQ65_9AGAR</name>
<accession>A0A9P7UQ65</accession>
<dbReference type="EMBL" id="CM032189">
    <property type="protein sequence ID" value="KAG7087784.1"/>
    <property type="molecule type" value="Genomic_DNA"/>
</dbReference>
<protein>
    <submittedName>
        <fullName evidence="3">Uncharacterized protein</fullName>
    </submittedName>
</protein>
<feature type="region of interest" description="Disordered" evidence="2">
    <location>
        <begin position="334"/>
        <end position="365"/>
    </location>
</feature>
<gene>
    <name evidence="3" type="ORF">E1B28_013725</name>
</gene>
<dbReference type="AlphaFoldDB" id="A0A9P7UQ65"/>
<feature type="region of interest" description="Disordered" evidence="2">
    <location>
        <begin position="285"/>
        <end position="313"/>
    </location>
</feature>
<dbReference type="Proteomes" id="UP001049176">
    <property type="component" value="Chromosome 9"/>
</dbReference>
<dbReference type="Gene3D" id="1.10.287.1490">
    <property type="match status" value="1"/>
</dbReference>
<sequence>MAVLSTRRKGTTGTLGLPQRRRNYRQDVIHALIEVEAHKGRRARTKRRVRSQVKKNAELIPNPLGARHKTGINNAFKSLAERGLIEPIEKEDDPISWTAKGKEHLRAAHNALGLRSSHREELSQDQLIKVAQLFDASTSDRVAKRSTETKAQLKFENQKLRSENQRLQYELSRLRKDNEAYEEELTHARQAIFELKIENVAMQLSNSRPVSPFSDCEFEDQDTTLIHTDYVEGDHPTMEQDWDDDDDENEIGSSLRATSPLPVMQPPFLPPPAIIAPHPARPSITASGSWINPITKRPSPAPTQASGEEDDDYEYDENDMTMVANNEDEEVIHRQQHNDMSKRQLLTPDHTPARPVRRHSHSHSLTLPRETDLQRLADTEAELACVQEQLRGVRNALEALQNQLDSKSTEVADREVKVVTLTSERDDLRTLLNAETTKVQRLETQIRALREAKKTHEGNLATIIRMKAQKLTLETQNRSLQTECQTMETEKLILQTDNNNLKRKLDDADEDIKDLEVEMKEKMGVLEKMWKVVQEEPARKRRRTA</sequence>
<reference evidence="3" key="1">
    <citation type="journal article" date="2021" name="Genome Biol. Evol.">
        <title>The assembled and annotated genome of the fairy-ring fungus Marasmius oreades.</title>
        <authorList>
            <person name="Hiltunen M."/>
            <person name="Ament-Velasquez S.L."/>
            <person name="Johannesson H."/>
        </authorList>
    </citation>
    <scope>NUCLEOTIDE SEQUENCE</scope>
    <source>
        <strain evidence="3">03SP1</strain>
    </source>
</reference>
<dbReference type="GeneID" id="66082800"/>
<dbReference type="OrthoDB" id="10584515at2759"/>
<comment type="caution">
    <text evidence="3">The sequence shown here is derived from an EMBL/GenBank/DDBJ whole genome shotgun (WGS) entry which is preliminary data.</text>
</comment>
<feature type="region of interest" description="Disordered" evidence="2">
    <location>
        <begin position="1"/>
        <end position="21"/>
    </location>
</feature>
<evidence type="ECO:0000313" key="3">
    <source>
        <dbReference type="EMBL" id="KAG7087784.1"/>
    </source>
</evidence>
<evidence type="ECO:0000313" key="4">
    <source>
        <dbReference type="Proteomes" id="UP001049176"/>
    </source>
</evidence>
<feature type="coiled-coil region" evidence="1">
    <location>
        <begin position="376"/>
        <end position="525"/>
    </location>
</feature>